<keyword evidence="3" id="KW-1185">Reference proteome</keyword>
<accession>A0A9W4GRZ7</accession>
<comment type="caution">
    <text evidence="2">The sequence shown here is derived from an EMBL/GenBank/DDBJ whole genome shotgun (WGS) entry which is preliminary data.</text>
</comment>
<sequence length="144" mass="15441">MKSGRRCFVLGSSPTGWITDDTMYAGASSPSGPWSANRTLAPAGTWTAYSSVPRDDEELTAVPGNSRPVPLGSKSLGQAAQAHRRCNITAAATTWPDPPINELQLPWPSATELICPITFTWVDVLTPDRTLGLNTEPYKTPDGK</sequence>
<evidence type="ECO:0000313" key="2">
    <source>
        <dbReference type="EMBL" id="CAG6395304.1"/>
    </source>
</evidence>
<dbReference type="AlphaFoldDB" id="A0A9W4GRZ7"/>
<evidence type="ECO:0000313" key="3">
    <source>
        <dbReference type="Proteomes" id="UP001152519"/>
    </source>
</evidence>
<gene>
    <name evidence="2" type="ORF">SCOCK_300113</name>
</gene>
<proteinExistence type="predicted"/>
<dbReference type="EMBL" id="CAJSLV010000060">
    <property type="protein sequence ID" value="CAG6395304.1"/>
    <property type="molecule type" value="Genomic_DNA"/>
</dbReference>
<protein>
    <submittedName>
        <fullName evidence="2">Uncharacterized protein</fullName>
    </submittedName>
</protein>
<evidence type="ECO:0000256" key="1">
    <source>
        <dbReference type="SAM" id="MobiDB-lite"/>
    </source>
</evidence>
<organism evidence="2 3">
    <name type="scientific">Actinacidiphila cocklensis</name>
    <dbReference type="NCBI Taxonomy" id="887465"/>
    <lineage>
        <taxon>Bacteria</taxon>
        <taxon>Bacillati</taxon>
        <taxon>Actinomycetota</taxon>
        <taxon>Actinomycetes</taxon>
        <taxon>Kitasatosporales</taxon>
        <taxon>Streptomycetaceae</taxon>
        <taxon>Actinacidiphila</taxon>
    </lineage>
</organism>
<reference evidence="2" key="1">
    <citation type="submission" date="2021-05" db="EMBL/GenBank/DDBJ databases">
        <authorList>
            <person name="Arsene-Ploetze F."/>
        </authorList>
    </citation>
    <scope>NUCLEOTIDE SEQUENCE</scope>
    <source>
        <strain evidence="2">DSM 42138</strain>
    </source>
</reference>
<name>A0A9W4GRZ7_9ACTN</name>
<dbReference type="Proteomes" id="UP001152519">
    <property type="component" value="Unassembled WGS sequence"/>
</dbReference>
<feature type="region of interest" description="Disordered" evidence="1">
    <location>
        <begin position="61"/>
        <end position="82"/>
    </location>
</feature>